<dbReference type="GO" id="GO:0043565">
    <property type="term" value="F:sequence-specific DNA binding"/>
    <property type="evidence" value="ECO:0007669"/>
    <property type="project" value="TreeGrafter"/>
</dbReference>
<gene>
    <name evidence="6" type="ORF">DM558_05360</name>
</gene>
<dbReference type="InterPro" id="IPR000847">
    <property type="entry name" value="LysR_HTH_N"/>
</dbReference>
<proteinExistence type="inferred from homology"/>
<accession>A0A3Q9JL58</accession>
<dbReference type="InterPro" id="IPR036390">
    <property type="entry name" value="WH_DNA-bd_sf"/>
</dbReference>
<dbReference type="SUPFAM" id="SSF46785">
    <property type="entry name" value="Winged helix' DNA-binding domain"/>
    <property type="match status" value="1"/>
</dbReference>
<dbReference type="Pfam" id="PF00126">
    <property type="entry name" value="HTH_1"/>
    <property type="match status" value="1"/>
</dbReference>
<keyword evidence="7" id="KW-1185">Reference proteome</keyword>
<dbReference type="FunFam" id="1.10.10.10:FF:000001">
    <property type="entry name" value="LysR family transcriptional regulator"/>
    <property type="match status" value="1"/>
</dbReference>
<dbReference type="SUPFAM" id="SSF53850">
    <property type="entry name" value="Periplasmic binding protein-like II"/>
    <property type="match status" value="1"/>
</dbReference>
<comment type="similarity">
    <text evidence="1">Belongs to the LysR transcriptional regulatory family.</text>
</comment>
<reference evidence="7" key="1">
    <citation type="submission" date="2018-06" db="EMBL/GenBank/DDBJ databases">
        <title>Complete genome of Pseudomonas insecticola strain QZS01.</title>
        <authorList>
            <person name="Wang J."/>
            <person name="Su Q."/>
        </authorList>
    </citation>
    <scope>NUCLEOTIDE SEQUENCE [LARGE SCALE GENOMIC DNA]</scope>
    <source>
        <strain evidence="7">QZS01</strain>
    </source>
</reference>
<dbReference type="InterPro" id="IPR005119">
    <property type="entry name" value="LysR_subst-bd"/>
</dbReference>
<dbReference type="PANTHER" id="PTHR30537:SF1">
    <property type="entry name" value="HTH-TYPE TRANSCRIPTIONAL REGULATOR PGRR"/>
    <property type="match status" value="1"/>
</dbReference>
<evidence type="ECO:0000313" key="7">
    <source>
        <dbReference type="Proteomes" id="UP000273143"/>
    </source>
</evidence>
<evidence type="ECO:0000256" key="3">
    <source>
        <dbReference type="ARBA" id="ARBA00023125"/>
    </source>
</evidence>
<sequence length="298" mass="33726">MQHENYNDLLSFLVVAKECSFTRAAAQLGVSQSALSHSMRGLEERLNIRLLTRTTRSVSLTEAGEQLLKNIGPHFTEIQSQLLALSELRDKPAGTIRISSAEHAVNTVIVPKLTPFLKEYPDIKVELTTDYGMIDIVKQQYDAGVRTGELLAKDMIGVKISPDLRMAVVATPDYFKEHTIPKVPHDLINHTCINLRLPTYNSIYAWEFEKDGYEQKINVTGQLTFNLTSQRLDAALLGLGVAYLPEDLVRPYIAMGRLVSVLDDWCNYFSGYYLYYPNRRQTSQAFKLLVEALRHKVS</sequence>
<dbReference type="PRINTS" id="PR00039">
    <property type="entry name" value="HTHLYSR"/>
</dbReference>
<protein>
    <submittedName>
        <fullName evidence="6">LysR family transcriptional regulator</fullName>
    </submittedName>
</protein>
<dbReference type="InterPro" id="IPR058163">
    <property type="entry name" value="LysR-type_TF_proteobact-type"/>
</dbReference>
<dbReference type="CDD" id="cd08474">
    <property type="entry name" value="PBP2_CrgA_like_5"/>
    <property type="match status" value="1"/>
</dbReference>
<dbReference type="RefSeq" id="WP_127162446.1">
    <property type="nucleotide sequence ID" value="NZ_CP029822.1"/>
</dbReference>
<evidence type="ECO:0000313" key="6">
    <source>
        <dbReference type="EMBL" id="AZS50238.1"/>
    </source>
</evidence>
<dbReference type="PROSITE" id="PS50931">
    <property type="entry name" value="HTH_LYSR"/>
    <property type="match status" value="1"/>
</dbReference>
<dbReference type="Pfam" id="PF03466">
    <property type="entry name" value="LysR_substrate"/>
    <property type="match status" value="1"/>
</dbReference>
<keyword evidence="2" id="KW-0805">Transcription regulation</keyword>
<dbReference type="Gene3D" id="1.10.10.10">
    <property type="entry name" value="Winged helix-like DNA-binding domain superfamily/Winged helix DNA-binding domain"/>
    <property type="match status" value="1"/>
</dbReference>
<dbReference type="Gene3D" id="3.40.190.290">
    <property type="match status" value="1"/>
</dbReference>
<dbReference type="Proteomes" id="UP000273143">
    <property type="component" value="Chromosome"/>
</dbReference>
<evidence type="ECO:0000259" key="5">
    <source>
        <dbReference type="PROSITE" id="PS50931"/>
    </source>
</evidence>
<evidence type="ECO:0000256" key="4">
    <source>
        <dbReference type="ARBA" id="ARBA00023163"/>
    </source>
</evidence>
<evidence type="ECO:0000256" key="1">
    <source>
        <dbReference type="ARBA" id="ARBA00009437"/>
    </source>
</evidence>
<organism evidence="6 7">
    <name type="scientific">Entomomonas moraniae</name>
    <dbReference type="NCBI Taxonomy" id="2213226"/>
    <lineage>
        <taxon>Bacteria</taxon>
        <taxon>Pseudomonadati</taxon>
        <taxon>Pseudomonadota</taxon>
        <taxon>Gammaproteobacteria</taxon>
        <taxon>Pseudomonadales</taxon>
        <taxon>Pseudomonadaceae</taxon>
        <taxon>Entomomonas</taxon>
    </lineage>
</organism>
<dbReference type="FunFam" id="3.40.190.290:FF:000012">
    <property type="entry name" value="Transcriptional regulator, LysR family"/>
    <property type="match status" value="1"/>
</dbReference>
<dbReference type="InterPro" id="IPR036388">
    <property type="entry name" value="WH-like_DNA-bd_sf"/>
</dbReference>
<keyword evidence="4" id="KW-0804">Transcription</keyword>
<keyword evidence="3" id="KW-0238">DNA-binding</keyword>
<name>A0A3Q9JL58_9GAMM</name>
<dbReference type="KEGG" id="emo:DM558_05360"/>
<dbReference type="AlphaFoldDB" id="A0A3Q9JL58"/>
<dbReference type="GO" id="GO:0003700">
    <property type="term" value="F:DNA-binding transcription factor activity"/>
    <property type="evidence" value="ECO:0007669"/>
    <property type="project" value="InterPro"/>
</dbReference>
<dbReference type="GO" id="GO:0006351">
    <property type="term" value="P:DNA-templated transcription"/>
    <property type="evidence" value="ECO:0007669"/>
    <property type="project" value="TreeGrafter"/>
</dbReference>
<dbReference type="PANTHER" id="PTHR30537">
    <property type="entry name" value="HTH-TYPE TRANSCRIPTIONAL REGULATOR"/>
    <property type="match status" value="1"/>
</dbReference>
<dbReference type="EMBL" id="CP029822">
    <property type="protein sequence ID" value="AZS50238.1"/>
    <property type="molecule type" value="Genomic_DNA"/>
</dbReference>
<evidence type="ECO:0000256" key="2">
    <source>
        <dbReference type="ARBA" id="ARBA00023015"/>
    </source>
</evidence>
<feature type="domain" description="HTH lysR-type" evidence="5">
    <location>
        <begin position="4"/>
        <end position="61"/>
    </location>
</feature>